<reference evidence="1" key="1">
    <citation type="submission" date="2021-06" db="EMBL/GenBank/DDBJ databases">
        <authorList>
            <person name="Kallberg Y."/>
            <person name="Tangrot J."/>
            <person name="Rosling A."/>
        </authorList>
    </citation>
    <scope>NUCLEOTIDE SEQUENCE</scope>
    <source>
        <strain evidence="1">87-6 pot B 2015</strain>
    </source>
</reference>
<proteinExistence type="predicted"/>
<comment type="caution">
    <text evidence="1">The sequence shown here is derived from an EMBL/GenBank/DDBJ whole genome shotgun (WGS) entry which is preliminary data.</text>
</comment>
<name>A0A9N9EN39_FUNMO</name>
<dbReference type="Proteomes" id="UP000789375">
    <property type="component" value="Unassembled WGS sequence"/>
</dbReference>
<keyword evidence="2" id="KW-1185">Reference proteome</keyword>
<evidence type="ECO:0000313" key="1">
    <source>
        <dbReference type="EMBL" id="CAG8687605.1"/>
    </source>
</evidence>
<dbReference type="EMBL" id="CAJVPP010007340">
    <property type="protein sequence ID" value="CAG8687605.1"/>
    <property type="molecule type" value="Genomic_DNA"/>
</dbReference>
<gene>
    <name evidence="1" type="ORF">FMOSSE_LOCUS13174</name>
</gene>
<organism evidence="1 2">
    <name type="scientific">Funneliformis mosseae</name>
    <name type="common">Endomycorrhizal fungus</name>
    <name type="synonym">Glomus mosseae</name>
    <dbReference type="NCBI Taxonomy" id="27381"/>
    <lineage>
        <taxon>Eukaryota</taxon>
        <taxon>Fungi</taxon>
        <taxon>Fungi incertae sedis</taxon>
        <taxon>Mucoromycota</taxon>
        <taxon>Glomeromycotina</taxon>
        <taxon>Glomeromycetes</taxon>
        <taxon>Glomerales</taxon>
        <taxon>Glomeraceae</taxon>
        <taxon>Funneliformis</taxon>
    </lineage>
</organism>
<protein>
    <submittedName>
        <fullName evidence="1">7850_t:CDS:1</fullName>
    </submittedName>
</protein>
<sequence>RNWSVDLVRDFLKSKQTEFALTDDEILRSFIFLGPALNIAASVTQLNNQRLLTINEDLLCIPPPANYPLDTSTSISSTIVYGAWPTKIARWNEFLTEVNRYNFFEQEIFKRPQFFHGVQIVVETNVYTAMEVNIFGVLNEVMKKYMFAKQKDSDFSRNDPNIGPFVPDYTCRLKINDTFMKKILALEIKRDILLRDLVGLTDEKLESFTAKSTKFGGGQIPRSLNNSRYNLRVCRERLAMGKPEGLTDANSMGKQ</sequence>
<dbReference type="AlphaFoldDB" id="A0A9N9EN39"/>
<accession>A0A9N9EN39</accession>
<evidence type="ECO:0000313" key="2">
    <source>
        <dbReference type="Proteomes" id="UP000789375"/>
    </source>
</evidence>
<feature type="non-terminal residue" evidence="1">
    <location>
        <position position="255"/>
    </location>
</feature>